<dbReference type="RefSeq" id="WP_222405668.1">
    <property type="nucleotide sequence ID" value="NZ_JAHVKP010000001.1"/>
</dbReference>
<sequence length="84" mass="9387">MSLTIDNALEPWSGEWFIEPPRGLRLVNIHTHTAQQLLAHGSALTNWQARVLQGIAAQDGPLDSLQHYWLNRICNDVTGEEKAA</sequence>
<dbReference type="AlphaFoldDB" id="A0A9Q3S2H7"/>
<reference evidence="1" key="1">
    <citation type="submission" date="2021-06" db="EMBL/GenBank/DDBJ databases">
        <title>50 bacteria genomes isolated from Dapeng, Shenzhen, China.</title>
        <authorList>
            <person name="Zheng W."/>
            <person name="Yu S."/>
            <person name="Huang Y."/>
        </authorList>
    </citation>
    <scope>NUCLEOTIDE SEQUENCE</scope>
    <source>
        <strain evidence="1">DP4N28-2</strain>
    </source>
</reference>
<dbReference type="Proteomes" id="UP000824927">
    <property type="component" value="Unassembled WGS sequence"/>
</dbReference>
<proteinExistence type="predicted"/>
<protein>
    <submittedName>
        <fullName evidence="1">Uncharacterized protein</fullName>
    </submittedName>
</protein>
<evidence type="ECO:0000313" key="2">
    <source>
        <dbReference type="Proteomes" id="UP000824927"/>
    </source>
</evidence>
<accession>A0A9Q3S2H7</accession>
<name>A0A9Q3S2H7_9SPHN</name>
<gene>
    <name evidence="1" type="ORF">KUV31_11780</name>
</gene>
<dbReference type="EMBL" id="JAHVKP010000001">
    <property type="protein sequence ID" value="MBY6219020.1"/>
    <property type="molecule type" value="Genomic_DNA"/>
</dbReference>
<organism evidence="1 2">
    <name type="scientific">Qipengyuania aquimaris</name>
    <dbReference type="NCBI Taxonomy" id="255984"/>
    <lineage>
        <taxon>Bacteria</taxon>
        <taxon>Pseudomonadati</taxon>
        <taxon>Pseudomonadota</taxon>
        <taxon>Alphaproteobacteria</taxon>
        <taxon>Sphingomonadales</taxon>
        <taxon>Erythrobacteraceae</taxon>
        <taxon>Qipengyuania</taxon>
    </lineage>
</organism>
<comment type="caution">
    <text evidence="1">The sequence shown here is derived from an EMBL/GenBank/DDBJ whole genome shotgun (WGS) entry which is preliminary data.</text>
</comment>
<evidence type="ECO:0000313" key="1">
    <source>
        <dbReference type="EMBL" id="MBY6219020.1"/>
    </source>
</evidence>